<keyword evidence="2" id="KW-1185">Reference proteome</keyword>
<organism evidence="1 2">
    <name type="scientific">Colletotrichum scovillei</name>
    <dbReference type="NCBI Taxonomy" id="1209932"/>
    <lineage>
        <taxon>Eukaryota</taxon>
        <taxon>Fungi</taxon>
        <taxon>Dikarya</taxon>
        <taxon>Ascomycota</taxon>
        <taxon>Pezizomycotina</taxon>
        <taxon>Sordariomycetes</taxon>
        <taxon>Hypocreomycetidae</taxon>
        <taxon>Glomerellales</taxon>
        <taxon>Glomerellaceae</taxon>
        <taxon>Colletotrichum</taxon>
        <taxon>Colletotrichum acutatum species complex</taxon>
    </lineage>
</organism>
<dbReference type="Proteomes" id="UP000699042">
    <property type="component" value="Unassembled WGS sequence"/>
</dbReference>
<proteinExistence type="predicted"/>
<dbReference type="EMBL" id="JAESDN010000004">
    <property type="protein sequence ID" value="KAG7052026.1"/>
    <property type="molecule type" value="Genomic_DNA"/>
</dbReference>
<feature type="non-terminal residue" evidence="1">
    <location>
        <position position="77"/>
    </location>
</feature>
<evidence type="ECO:0000313" key="1">
    <source>
        <dbReference type="EMBL" id="KAG7052026.1"/>
    </source>
</evidence>
<dbReference type="AlphaFoldDB" id="A0A9P7UEE0"/>
<accession>A0A9P7UEE0</accession>
<name>A0A9P7UEE0_9PEZI</name>
<protein>
    <submittedName>
        <fullName evidence="1">Uncharacterized protein</fullName>
    </submittedName>
</protein>
<reference evidence="1" key="1">
    <citation type="submission" date="2021-05" db="EMBL/GenBank/DDBJ databases">
        <title>Comparative genomics of three Colletotrichum scovillei strains and genetic complementation revealed genes involved fungal growth and virulence on chili pepper.</title>
        <authorList>
            <person name="Hsieh D.-K."/>
            <person name="Chuang S.-C."/>
            <person name="Chen C.-Y."/>
            <person name="Chao Y.-T."/>
            <person name="Lu M.-Y.J."/>
            <person name="Lee M.-H."/>
            <person name="Shih M.-C."/>
        </authorList>
    </citation>
    <scope>NUCLEOTIDE SEQUENCE</scope>
    <source>
        <strain evidence="1">Coll-153</strain>
    </source>
</reference>
<gene>
    <name evidence="1" type="ORF">JMJ77_002636</name>
</gene>
<evidence type="ECO:0000313" key="2">
    <source>
        <dbReference type="Proteomes" id="UP000699042"/>
    </source>
</evidence>
<comment type="caution">
    <text evidence="1">The sequence shown here is derived from an EMBL/GenBank/DDBJ whole genome shotgun (WGS) entry which is preliminary data.</text>
</comment>
<sequence length="77" mass="8856">APRLCFSPSLVISPQQRIPRCLPLSNQDSRLLQERTPHLDMLYASLPMLKRQKLRIRESTAARVITRQLAKLGLYNS</sequence>